<dbReference type="AlphaFoldDB" id="A0A919U5H2"/>
<gene>
    <name evidence="9" type="ORF">Cpa01nite_03880</name>
</gene>
<evidence type="ECO:0000313" key="10">
    <source>
        <dbReference type="Proteomes" id="UP000642125"/>
    </source>
</evidence>
<feature type="transmembrane region" description="Helical" evidence="7">
    <location>
        <begin position="369"/>
        <end position="396"/>
    </location>
</feature>
<feature type="transmembrane region" description="Helical" evidence="7">
    <location>
        <begin position="943"/>
        <end position="964"/>
    </location>
</feature>
<reference evidence="9" key="1">
    <citation type="submission" date="2021-01" db="EMBL/GenBank/DDBJ databases">
        <title>Whole genome shotgun sequence of Cellulomonas pakistanensis NBRC 110800.</title>
        <authorList>
            <person name="Komaki H."/>
            <person name="Tamura T."/>
        </authorList>
    </citation>
    <scope>NUCLEOTIDE SEQUENCE</scope>
    <source>
        <strain evidence="9">NBRC 110800</strain>
    </source>
</reference>
<feature type="transmembrane region" description="Helical" evidence="7">
    <location>
        <begin position="999"/>
        <end position="1021"/>
    </location>
</feature>
<keyword evidence="10" id="KW-1185">Reference proteome</keyword>
<evidence type="ECO:0000256" key="2">
    <source>
        <dbReference type="ARBA" id="ARBA00022475"/>
    </source>
</evidence>
<proteinExistence type="predicted"/>
<evidence type="ECO:0000313" key="9">
    <source>
        <dbReference type="EMBL" id="GIG35007.1"/>
    </source>
</evidence>
<feature type="transmembrane region" description="Helical" evidence="7">
    <location>
        <begin position="486"/>
        <end position="510"/>
    </location>
</feature>
<feature type="transmembrane region" description="Helical" evidence="7">
    <location>
        <begin position="321"/>
        <end position="348"/>
    </location>
</feature>
<evidence type="ECO:0000259" key="8">
    <source>
        <dbReference type="Pfam" id="PF02687"/>
    </source>
</evidence>
<evidence type="ECO:0000256" key="6">
    <source>
        <dbReference type="SAM" id="MobiDB-lite"/>
    </source>
</evidence>
<dbReference type="GO" id="GO:0005886">
    <property type="term" value="C:plasma membrane"/>
    <property type="evidence" value="ECO:0007669"/>
    <property type="project" value="UniProtKB-SubCell"/>
</dbReference>
<feature type="transmembrane region" description="Helical" evidence="7">
    <location>
        <begin position="416"/>
        <end position="437"/>
    </location>
</feature>
<keyword evidence="4 7" id="KW-1133">Transmembrane helix</keyword>
<feature type="transmembrane region" description="Helical" evidence="7">
    <location>
        <begin position="458"/>
        <end position="474"/>
    </location>
</feature>
<protein>
    <recommendedName>
        <fullName evidence="8">ABC3 transporter permease C-terminal domain-containing protein</fullName>
    </recommendedName>
</protein>
<comment type="subcellular location">
    <subcellularLocation>
        <location evidence="1">Cell membrane</location>
        <topology evidence="1">Multi-pass membrane protein</topology>
    </subcellularLocation>
</comment>
<feature type="transmembrane region" description="Helical" evidence="7">
    <location>
        <begin position="536"/>
        <end position="557"/>
    </location>
</feature>
<dbReference type="Pfam" id="PF02687">
    <property type="entry name" value="FtsX"/>
    <property type="match status" value="1"/>
</dbReference>
<organism evidence="9 10">
    <name type="scientific">Cellulomonas pakistanensis</name>
    <dbReference type="NCBI Taxonomy" id="992287"/>
    <lineage>
        <taxon>Bacteria</taxon>
        <taxon>Bacillati</taxon>
        <taxon>Actinomycetota</taxon>
        <taxon>Actinomycetes</taxon>
        <taxon>Micrococcales</taxon>
        <taxon>Cellulomonadaceae</taxon>
        <taxon>Cellulomonas</taxon>
    </lineage>
</organism>
<evidence type="ECO:0000256" key="7">
    <source>
        <dbReference type="SAM" id="Phobius"/>
    </source>
</evidence>
<dbReference type="RefSeq" id="WP_203667049.1">
    <property type="nucleotide sequence ID" value="NZ_BONO01000002.1"/>
</dbReference>
<comment type="caution">
    <text evidence="9">The sequence shown here is derived from an EMBL/GenBank/DDBJ whole genome shotgun (WGS) entry which is preliminary data.</text>
</comment>
<feature type="domain" description="ABC3 transporter permease C-terminal" evidence="8">
    <location>
        <begin position="950"/>
        <end position="1059"/>
    </location>
</feature>
<keyword evidence="3 7" id="KW-0812">Transmembrane</keyword>
<evidence type="ECO:0000256" key="3">
    <source>
        <dbReference type="ARBA" id="ARBA00022692"/>
    </source>
</evidence>
<feature type="region of interest" description="Disordered" evidence="6">
    <location>
        <begin position="768"/>
        <end position="805"/>
    </location>
</feature>
<sequence>MTAAWAREVPALALHRARAQAPLLAAVTATALVALTVLATCGLLLTAGRRDALDAALAAAGTGGTQVVARVVPPAGAVAADAGALVPEVTAVAADALAPLPATVSTWTESPLLALPEDGSEDPGYAYLTDAADLAGAARLVEGAWPDAAAAGGSGPVDVALPAATAAALGLAPGDALDLAPSPDAPAAADRTAVRVVGVFQPLHRGDAGTPVWARDLLGGAGVDPGHARPGTSGRQQSPAYGPLVVAPGALASAGTGVGVVTVALRPDPAGASVAALREAAEGVARLRPALADALGERADRTVVRTSFPATARATATQHAVAGAAVLTAGLVGVALAAAALLLAGRLLAARRGPERALLLDRGAGRRQLLGLAGAEAAAVVGVAGVLAVPLALAAYRALAAVPLVAGAGIAPPEGVPGSLVATVGVGAVGLVLALVAPAARRPGARRATGPSRLARSGGDLLLVAVAVLAALRLRSDAPADAVRVLAPVLALVAASVLVLRVVPLLGGAAERGARRSRRFVLPLAALDAARRPRAAVALLLLVLAAAGATFGAGWAATWSRSQAEQAEALVPAAVVASDVPGSPTAQGVLVRDAARGAALPVTDRGTGFGTLVASGPDEAQPRLLAVDTGAAELTGRLPDGTTWAGLTAGLPPADGELVAALPVRAEGGDLAVRLSGTTGSEHPMSVTPALVVDDGHGVRVRALGDRVPLDGAERVVDLATPGGFVAPDGGARVLAVVLRVHTDVVLDEGVGGVADVAVRVAWDPPPGAGDAAGAGPWSARPTAATAENQSLSRPEVEVGPDGVSATGEVDVSRASYLPTVAVLTSFAPTAPLPVVVTEDLAAGAGLRVGDPLEVAVGGASLPAAVAAVAPYLPGAADRPAVLADLRALSRAAIAEAETAPLVDAWWLPADADVDALRDAGAQVTSRAAVAGDLAAGPLRVGVLAALGLLVVAAVALALVGTALHAAETAEDRGPEVARLLAVGASPRAVAGTYVVQHVVVDLLAVAAGTAAGAVVARALAPALTISATGGRPVPEALPVWSWPAAGTIAALLLAGSAAVVLPATAALVRRASAAHLRLGDAT</sequence>
<accession>A0A919U5H2</accession>
<dbReference type="InterPro" id="IPR003838">
    <property type="entry name" value="ABC3_permease_C"/>
</dbReference>
<dbReference type="EMBL" id="BONO01000002">
    <property type="protein sequence ID" value="GIG35007.1"/>
    <property type="molecule type" value="Genomic_DNA"/>
</dbReference>
<feature type="transmembrane region" description="Helical" evidence="7">
    <location>
        <begin position="1041"/>
        <end position="1069"/>
    </location>
</feature>
<dbReference type="Proteomes" id="UP000642125">
    <property type="component" value="Unassembled WGS sequence"/>
</dbReference>
<name>A0A919U5H2_9CELL</name>
<keyword evidence="5 7" id="KW-0472">Membrane</keyword>
<evidence type="ECO:0000256" key="5">
    <source>
        <dbReference type="ARBA" id="ARBA00023136"/>
    </source>
</evidence>
<keyword evidence="2" id="KW-1003">Cell membrane</keyword>
<feature type="transmembrane region" description="Helical" evidence="7">
    <location>
        <begin position="21"/>
        <end position="45"/>
    </location>
</feature>
<evidence type="ECO:0000256" key="4">
    <source>
        <dbReference type="ARBA" id="ARBA00022989"/>
    </source>
</evidence>
<evidence type="ECO:0000256" key="1">
    <source>
        <dbReference type="ARBA" id="ARBA00004651"/>
    </source>
</evidence>